<dbReference type="AlphaFoldDB" id="A0A0E9U4D9"/>
<evidence type="ECO:0000313" key="2">
    <source>
        <dbReference type="EMBL" id="JAH60696.1"/>
    </source>
</evidence>
<dbReference type="EMBL" id="GBXM01047881">
    <property type="protein sequence ID" value="JAH60696.1"/>
    <property type="molecule type" value="Transcribed_RNA"/>
</dbReference>
<reference evidence="2" key="2">
    <citation type="journal article" date="2015" name="Fish Shellfish Immunol.">
        <title>Early steps in the European eel (Anguilla anguilla)-Vibrio vulnificus interaction in the gills: Role of the RtxA13 toxin.</title>
        <authorList>
            <person name="Callol A."/>
            <person name="Pajuelo D."/>
            <person name="Ebbesson L."/>
            <person name="Teles M."/>
            <person name="MacKenzie S."/>
            <person name="Amaro C."/>
        </authorList>
    </citation>
    <scope>NUCLEOTIDE SEQUENCE</scope>
</reference>
<keyword evidence="1" id="KW-0812">Transmembrane</keyword>
<feature type="transmembrane region" description="Helical" evidence="1">
    <location>
        <begin position="19"/>
        <end position="35"/>
    </location>
</feature>
<reference evidence="2" key="1">
    <citation type="submission" date="2014-11" db="EMBL/GenBank/DDBJ databases">
        <authorList>
            <person name="Amaro Gonzalez C."/>
        </authorList>
    </citation>
    <scope>NUCLEOTIDE SEQUENCE</scope>
</reference>
<protein>
    <submittedName>
        <fullName evidence="2">Uncharacterized protein</fullName>
    </submittedName>
</protein>
<organism evidence="2">
    <name type="scientific">Anguilla anguilla</name>
    <name type="common">European freshwater eel</name>
    <name type="synonym">Muraena anguilla</name>
    <dbReference type="NCBI Taxonomy" id="7936"/>
    <lineage>
        <taxon>Eukaryota</taxon>
        <taxon>Metazoa</taxon>
        <taxon>Chordata</taxon>
        <taxon>Craniata</taxon>
        <taxon>Vertebrata</taxon>
        <taxon>Euteleostomi</taxon>
        <taxon>Actinopterygii</taxon>
        <taxon>Neopterygii</taxon>
        <taxon>Teleostei</taxon>
        <taxon>Anguilliformes</taxon>
        <taxon>Anguillidae</taxon>
        <taxon>Anguilla</taxon>
    </lineage>
</organism>
<proteinExistence type="predicted"/>
<evidence type="ECO:0000256" key="1">
    <source>
        <dbReference type="SAM" id="Phobius"/>
    </source>
</evidence>
<keyword evidence="1" id="KW-1133">Transmembrane helix</keyword>
<name>A0A0E9U4D9_ANGAN</name>
<keyword evidence="1" id="KW-0472">Membrane</keyword>
<sequence>MCSTLKYYTNKTLTYYNHYYYYCCCCCYHIMKVVFKNRGQGLTHKENSLNSIHR</sequence>
<accession>A0A0E9U4D9</accession>